<dbReference type="CDD" id="cd00920">
    <property type="entry name" value="Cupredoxin"/>
    <property type="match status" value="1"/>
</dbReference>
<feature type="chain" id="PRO_5012406171" evidence="2">
    <location>
        <begin position="18"/>
        <end position="263"/>
    </location>
</feature>
<dbReference type="InterPro" id="IPR052953">
    <property type="entry name" value="Ser-rich/MCO-related"/>
</dbReference>
<dbReference type="SUPFAM" id="SSF49503">
    <property type="entry name" value="Cupredoxins"/>
    <property type="match status" value="1"/>
</dbReference>
<evidence type="ECO:0000256" key="1">
    <source>
        <dbReference type="SAM" id="MobiDB-lite"/>
    </source>
</evidence>
<reference evidence="3 4" key="2">
    <citation type="journal article" date="2013" name="IMA Fungus">
        <title>IMA Genome-F 1: Ceratocystis fimbriata: Draft nuclear genome sequence for the plant pathogen, Ceratocystis fimbriata.</title>
        <authorList>
            <person name="Wilken P.M."/>
            <person name="Steenkamp E.T."/>
            <person name="Wingfield M.J."/>
            <person name="de Beer Z.W."/>
            <person name="Wingfield B.D."/>
        </authorList>
    </citation>
    <scope>NUCLEOTIDE SEQUENCE [LARGE SCALE GENOMIC DNA]</scope>
    <source>
        <strain evidence="3 4">CBS 114723</strain>
    </source>
</reference>
<feature type="region of interest" description="Disordered" evidence="1">
    <location>
        <begin position="18"/>
        <end position="62"/>
    </location>
</feature>
<proteinExistence type="predicted"/>
<accession>A0A2C5WX30</accession>
<keyword evidence="2" id="KW-0732">Signal</keyword>
<organism evidence="3 4">
    <name type="scientific">Ceratocystis fimbriata CBS 114723</name>
    <dbReference type="NCBI Taxonomy" id="1035309"/>
    <lineage>
        <taxon>Eukaryota</taxon>
        <taxon>Fungi</taxon>
        <taxon>Dikarya</taxon>
        <taxon>Ascomycota</taxon>
        <taxon>Pezizomycotina</taxon>
        <taxon>Sordariomycetes</taxon>
        <taxon>Hypocreomycetidae</taxon>
        <taxon>Microascales</taxon>
        <taxon>Ceratocystidaceae</taxon>
        <taxon>Ceratocystis</taxon>
    </lineage>
</organism>
<name>A0A2C5WX30_9PEZI</name>
<dbReference type="OrthoDB" id="2331100at2759"/>
<dbReference type="STRING" id="1035309.A0A2C5WX30"/>
<sequence length="263" mass="25661">MQLRFALIATLVSAVLASPAPSSEGGSSSSSSSSSSSESSSSSSSSGSTSGSGSSSSSSSGTETFAVRVGMDATGKTVLKFSPDTITAPVGSVVQFQFMGGNHTVTQSSFDGPCVPISETSSAVGFHSGFVPAAASVAKGEIPVYSITINDTKPLWVYCAQGKHCQSGMSMVINENTASNSSRSLANYRTAAANVAVAKAPVEGSTSGGTAGLAPAPSSGLGSGSASGTGALSSGTPIATAAASKIGTNVVVPGFLAYLAMLL</sequence>
<dbReference type="PANTHER" id="PTHR34883:SF17">
    <property type="entry name" value="CUPREDOXIN"/>
    <property type="match status" value="1"/>
</dbReference>
<dbReference type="Gene3D" id="2.60.40.420">
    <property type="entry name" value="Cupredoxins - blue copper proteins"/>
    <property type="match status" value="1"/>
</dbReference>
<reference evidence="3 4" key="1">
    <citation type="journal article" date="2013" name="Fungal Biol.">
        <title>Analysis of microsatellite markers in the genome of the plant pathogen Ceratocystis fimbriata.</title>
        <authorList>
            <person name="Simpson M.C."/>
            <person name="Wilken P.M."/>
            <person name="Coetzee M.P."/>
            <person name="Wingfield M.J."/>
            <person name="Wingfield B.D."/>
        </authorList>
    </citation>
    <scope>NUCLEOTIDE SEQUENCE [LARGE SCALE GENOMIC DNA]</scope>
    <source>
        <strain evidence="3 4">CBS 114723</strain>
    </source>
</reference>
<dbReference type="InterPro" id="IPR008972">
    <property type="entry name" value="Cupredoxin"/>
</dbReference>
<keyword evidence="4" id="KW-1185">Reference proteome</keyword>
<protein>
    <submittedName>
        <fullName evidence="3">Extracellular serine-rich protein</fullName>
    </submittedName>
</protein>
<dbReference type="AlphaFoldDB" id="A0A2C5WX30"/>
<evidence type="ECO:0000256" key="2">
    <source>
        <dbReference type="SAM" id="SignalP"/>
    </source>
</evidence>
<dbReference type="EMBL" id="APWK03000044">
    <property type="protein sequence ID" value="PHH53379.1"/>
    <property type="molecule type" value="Genomic_DNA"/>
</dbReference>
<evidence type="ECO:0000313" key="3">
    <source>
        <dbReference type="EMBL" id="PHH53379.1"/>
    </source>
</evidence>
<evidence type="ECO:0000313" key="4">
    <source>
        <dbReference type="Proteomes" id="UP000222788"/>
    </source>
</evidence>
<comment type="caution">
    <text evidence="3">The sequence shown here is derived from an EMBL/GenBank/DDBJ whole genome shotgun (WGS) entry which is preliminary data.</text>
</comment>
<gene>
    <name evidence="3" type="ORF">CFIMG_001580RA</name>
</gene>
<feature type="signal peptide" evidence="2">
    <location>
        <begin position="1"/>
        <end position="17"/>
    </location>
</feature>
<dbReference type="PANTHER" id="PTHR34883">
    <property type="entry name" value="SERINE-RICH PROTEIN, PUTATIVE-RELATED-RELATED"/>
    <property type="match status" value="1"/>
</dbReference>
<dbReference type="Proteomes" id="UP000222788">
    <property type="component" value="Unassembled WGS sequence"/>
</dbReference>